<evidence type="ECO:0000313" key="1">
    <source>
        <dbReference type="EMBL" id="MCY1008848.1"/>
    </source>
</evidence>
<accession>A0A9X3J0B1</accession>
<organism evidence="1 2">
    <name type="scientific">Nannocystis pusilla</name>
    <dbReference type="NCBI Taxonomy" id="889268"/>
    <lineage>
        <taxon>Bacteria</taxon>
        <taxon>Pseudomonadati</taxon>
        <taxon>Myxococcota</taxon>
        <taxon>Polyangia</taxon>
        <taxon>Nannocystales</taxon>
        <taxon>Nannocystaceae</taxon>
        <taxon>Nannocystis</taxon>
    </lineage>
</organism>
<comment type="caution">
    <text evidence="1">The sequence shown here is derived from an EMBL/GenBank/DDBJ whole genome shotgun (WGS) entry which is preliminary data.</text>
</comment>
<dbReference type="Proteomes" id="UP001150924">
    <property type="component" value="Unassembled WGS sequence"/>
</dbReference>
<sequence length="41" mass="4790">MIPTDHRVLFQFTDAVHGARRIDSYQELLAEFEALPDLCDR</sequence>
<keyword evidence="2" id="KW-1185">Reference proteome</keyword>
<evidence type="ECO:0000313" key="2">
    <source>
        <dbReference type="Proteomes" id="UP001150924"/>
    </source>
</evidence>
<proteinExistence type="predicted"/>
<reference evidence="1" key="1">
    <citation type="submission" date="2022-11" db="EMBL/GenBank/DDBJ databases">
        <title>Minimal conservation of predation-associated metabolite biosynthetic gene clusters underscores biosynthetic potential of Myxococcota including descriptions for ten novel species: Archangium lansinium sp. nov., Myxococcus landrumus sp. nov., Nannocystis bai.</title>
        <authorList>
            <person name="Ahearne A."/>
            <person name="Stevens C."/>
            <person name="Phillips K."/>
        </authorList>
    </citation>
    <scope>NUCLEOTIDE SEQUENCE</scope>
    <source>
        <strain evidence="1">Na p29</strain>
    </source>
</reference>
<protein>
    <submittedName>
        <fullName evidence="1">Uncharacterized protein</fullName>
    </submittedName>
</protein>
<dbReference type="RefSeq" id="WP_267771474.1">
    <property type="nucleotide sequence ID" value="NZ_JAPNKE010000002.1"/>
</dbReference>
<gene>
    <name evidence="1" type="ORF">OV079_25485</name>
</gene>
<name>A0A9X3J0B1_9BACT</name>
<dbReference type="AlphaFoldDB" id="A0A9X3J0B1"/>
<dbReference type="EMBL" id="JAPNKE010000002">
    <property type="protein sequence ID" value="MCY1008848.1"/>
    <property type="molecule type" value="Genomic_DNA"/>
</dbReference>